<evidence type="ECO:0000313" key="1">
    <source>
        <dbReference type="EMBL" id="KAK2770369.1"/>
    </source>
</evidence>
<sequence>MDYLPYPVNSVLPPITVPYLPGYEIDNGDYRTFPERVGRTVRSYKATRDDASLLQEWLFFGLIDQINNQSCNRSCFVRSGRINGECCDVIDASPLTPMLESLTIRLRGRRGSHATEKISSRLGHAAAVCKGFRLISDGEESILAVYLSIAILVEFLASYLSQVIIPEDLRSCFLLGNPHRLGPDAGSATGHYSGNNCPAVPSLLMKRLVANGCCKHQVLGLECYNSYMVTYYLSSIRKKEPKGISHNRCTASTCEAYNTNENYKTRHTSDEFGCIFQQVDENAVVRILAGNGIPLVSMHEDDNGNIKMEVVPITAELQYTAISHVWIDGLGNNEGNALPDCQLRRLFQELKMHQSPAQASVEYLNLVPSKRTCVKFWMDTLCVPVRAEHAHLRMRAINQMALVYSAAQATLVLDEELRLSEEQYEGREGLLARCLTSKWNTRCWTLQEGMLARRCLFQFRDCAVSISREPKFTVCLPHQHFDWVGALLRAFPARYLYDKGYRSLADGWWGTNCNIAQKVLCYELQHACNKQARANSEGLGIRYSHTRLREDKAVKHFFSMWTTLAKRSTTKTEDLHVILANLTDFKSSEIQKIPLLQDRTKVMLQNLDHFPLRLMYDDGYRPLAGADHPDRWIPSGPIHKEVATIFDPRHEIMVEPTIGIDGLMLMSELKDKQVYRIQTRGMSAKEFDVVIPEEEHFVVYHLDRKICSGDKLNRSGYQVMFLIFDADYGQRGGALFLSKDKYREEEHRGKVLQLAVCRFDCPVSIYRMRTLVEPPEDIGSPVLRGEALPDTVHLAVECCKL</sequence>
<protein>
    <submittedName>
        <fullName evidence="1">Het domain protein</fullName>
    </submittedName>
</protein>
<proteinExistence type="predicted"/>
<evidence type="ECO:0000313" key="2">
    <source>
        <dbReference type="Proteomes" id="UP001281614"/>
    </source>
</evidence>
<organism evidence="1 2">
    <name type="scientific">Colletotrichum kahawae</name>
    <name type="common">Coffee berry disease fungus</name>
    <dbReference type="NCBI Taxonomy" id="34407"/>
    <lineage>
        <taxon>Eukaryota</taxon>
        <taxon>Fungi</taxon>
        <taxon>Dikarya</taxon>
        <taxon>Ascomycota</taxon>
        <taxon>Pezizomycotina</taxon>
        <taxon>Sordariomycetes</taxon>
        <taxon>Hypocreomycetidae</taxon>
        <taxon>Glomerellales</taxon>
        <taxon>Glomerellaceae</taxon>
        <taxon>Colletotrichum</taxon>
        <taxon>Colletotrichum gloeosporioides species complex</taxon>
    </lineage>
</organism>
<dbReference type="PANTHER" id="PTHR39596:SF2">
    <property type="entry name" value="HET DOMAIN PROTEIN (AFU_ORTHOLOGUE AFUA_1G17550)-RELATED"/>
    <property type="match status" value="1"/>
</dbReference>
<reference evidence="1" key="1">
    <citation type="submission" date="2023-02" db="EMBL/GenBank/DDBJ databases">
        <title>Colletotrichum kahawae CIFC_Que2 genome sequencing and assembly.</title>
        <authorList>
            <person name="Baroncelli R."/>
        </authorList>
    </citation>
    <scope>NUCLEOTIDE SEQUENCE</scope>
    <source>
        <strain evidence="1">CIFC_Que2</strain>
    </source>
</reference>
<accession>A0AAE0D968</accession>
<gene>
    <name evidence="1" type="ORF">CKAH01_14778</name>
</gene>
<comment type="caution">
    <text evidence="1">The sequence shown here is derived from an EMBL/GenBank/DDBJ whole genome shotgun (WGS) entry which is preliminary data.</text>
</comment>
<dbReference type="PANTHER" id="PTHR39596">
    <property type="match status" value="1"/>
</dbReference>
<dbReference type="AlphaFoldDB" id="A0AAE0D968"/>
<keyword evidence="2" id="KW-1185">Reference proteome</keyword>
<dbReference type="EMBL" id="VYYT01000097">
    <property type="protein sequence ID" value="KAK2770369.1"/>
    <property type="molecule type" value="Genomic_DNA"/>
</dbReference>
<name>A0AAE0D968_COLKA</name>
<dbReference type="Proteomes" id="UP001281614">
    <property type="component" value="Unassembled WGS sequence"/>
</dbReference>